<protein>
    <submittedName>
        <fullName evidence="2">Uncharacterized protein</fullName>
    </submittedName>
</protein>
<dbReference type="Proteomes" id="UP000887565">
    <property type="component" value="Unplaced"/>
</dbReference>
<dbReference type="WBParaSite" id="nRc.2.0.1.t02157-RA">
    <property type="protein sequence ID" value="nRc.2.0.1.t02157-RA"/>
    <property type="gene ID" value="nRc.2.0.1.g02157"/>
</dbReference>
<organism evidence="1 2">
    <name type="scientific">Romanomermis culicivorax</name>
    <name type="common">Nematode worm</name>
    <dbReference type="NCBI Taxonomy" id="13658"/>
    <lineage>
        <taxon>Eukaryota</taxon>
        <taxon>Metazoa</taxon>
        <taxon>Ecdysozoa</taxon>
        <taxon>Nematoda</taxon>
        <taxon>Enoplea</taxon>
        <taxon>Dorylaimia</taxon>
        <taxon>Mermithida</taxon>
        <taxon>Mermithoidea</taxon>
        <taxon>Mermithidae</taxon>
        <taxon>Romanomermis</taxon>
    </lineage>
</organism>
<sequence>MWRKLVTVQTVENFKTNLREYDDHGYHDSDDEIDPKYPPQKYETIAFAIAPHWTIRSIPDTIDAMERYNIPCAMFKCLLFKFEIVLDEEASQFN</sequence>
<dbReference type="AlphaFoldDB" id="A0A915HLD6"/>
<name>A0A915HLD6_ROMCU</name>
<keyword evidence="1" id="KW-1185">Reference proteome</keyword>
<proteinExistence type="predicted"/>
<accession>A0A915HLD6</accession>
<evidence type="ECO:0000313" key="2">
    <source>
        <dbReference type="WBParaSite" id="nRc.2.0.1.t02157-RA"/>
    </source>
</evidence>
<reference evidence="2" key="1">
    <citation type="submission" date="2022-11" db="UniProtKB">
        <authorList>
            <consortium name="WormBaseParasite"/>
        </authorList>
    </citation>
    <scope>IDENTIFICATION</scope>
</reference>
<evidence type="ECO:0000313" key="1">
    <source>
        <dbReference type="Proteomes" id="UP000887565"/>
    </source>
</evidence>